<dbReference type="EMBL" id="HACM01005864">
    <property type="protein sequence ID" value="CRZ06306.1"/>
    <property type="molecule type" value="Transcribed_RNA"/>
</dbReference>
<protein>
    <submittedName>
        <fullName evidence="3">Uncharacterized protein</fullName>
    </submittedName>
</protein>
<reference evidence="3" key="1">
    <citation type="submission" date="2015-04" db="EMBL/GenBank/DDBJ databases">
        <title>The genome sequence of the plant pathogenic Rhizarian Plasmodiophora brassicae reveals insights in its biotrophic life cycle and the origin of chitin synthesis.</title>
        <authorList>
            <person name="Schwelm A."/>
            <person name="Fogelqvist J."/>
            <person name="Knaust A."/>
            <person name="Julke S."/>
            <person name="Lilja T."/>
            <person name="Dhandapani V."/>
            <person name="Bonilla-Rosso G."/>
            <person name="Karlsson M."/>
            <person name="Shevchenko A."/>
            <person name="Choi S.R."/>
            <person name="Kim H.G."/>
            <person name="Park J.Y."/>
            <person name="Lim Y.P."/>
            <person name="Ludwig-Muller J."/>
            <person name="Dixelius C."/>
        </authorList>
    </citation>
    <scope>NUCLEOTIDE SEQUENCE</scope>
    <source>
        <tissue evidence="3">Potato root galls</tissue>
    </source>
</reference>
<evidence type="ECO:0000313" key="3">
    <source>
        <dbReference type="EMBL" id="CRZ06306.1"/>
    </source>
</evidence>
<feature type="signal peptide" evidence="2">
    <location>
        <begin position="1"/>
        <end position="18"/>
    </location>
</feature>
<proteinExistence type="predicted"/>
<name>A0A0H5QXG6_9EUKA</name>
<feature type="chain" id="PRO_5005222865" evidence="2">
    <location>
        <begin position="19"/>
        <end position="243"/>
    </location>
</feature>
<sequence>RSFFILLFVMSSASSSEGEIHDLKTELADAETKLANAEGAGASDVVVAAAMNLVASIRNQIATVQSLRLKPAISRQQSYNKLSVESTCRKYLDMLARKIRAYYYFDCGYVEVTIGDVLRARKGCERVTWNFVRALRTHSVMGSDGVPYTIKKGGQRTTIPLPDLYTNDEWKRISKFNFNTTKLVHSGELPRSRSGRPFIIIPHSEFSQDMVSFLQNIGVRGWLFDSPQELEVKDEETVFLESV</sequence>
<evidence type="ECO:0000256" key="2">
    <source>
        <dbReference type="SAM" id="SignalP"/>
    </source>
</evidence>
<keyword evidence="2" id="KW-0732">Signal</keyword>
<feature type="non-terminal residue" evidence="3">
    <location>
        <position position="1"/>
    </location>
</feature>
<dbReference type="AlphaFoldDB" id="A0A0H5QXG6"/>
<accession>A0A0H5QXG6</accession>
<organism evidence="3">
    <name type="scientific">Spongospora subterranea</name>
    <dbReference type="NCBI Taxonomy" id="70186"/>
    <lineage>
        <taxon>Eukaryota</taxon>
        <taxon>Sar</taxon>
        <taxon>Rhizaria</taxon>
        <taxon>Endomyxa</taxon>
        <taxon>Phytomyxea</taxon>
        <taxon>Plasmodiophorida</taxon>
        <taxon>Plasmodiophoridae</taxon>
        <taxon>Spongospora</taxon>
    </lineage>
</organism>
<evidence type="ECO:0000256" key="1">
    <source>
        <dbReference type="SAM" id="Coils"/>
    </source>
</evidence>
<feature type="coiled-coil region" evidence="1">
    <location>
        <begin position="13"/>
        <end position="40"/>
    </location>
</feature>
<keyword evidence="1" id="KW-0175">Coiled coil</keyword>